<dbReference type="KEGG" id="gbi:PG2T_10480"/>
<dbReference type="GO" id="GO:0005524">
    <property type="term" value="F:ATP binding"/>
    <property type="evidence" value="ECO:0007669"/>
    <property type="project" value="UniProtKB-KW"/>
</dbReference>
<dbReference type="GO" id="GO:0006412">
    <property type="term" value="P:translation"/>
    <property type="evidence" value="ECO:0007669"/>
    <property type="project" value="UniProtKB-UniRule"/>
</dbReference>
<dbReference type="PANTHER" id="PTHR15004">
    <property type="entry name" value="GLUTAMYL-TRNA(GLN) AMIDOTRANSFERASE SUBUNIT C, MITOCHONDRIAL"/>
    <property type="match status" value="1"/>
</dbReference>
<proteinExistence type="inferred from homology"/>
<comment type="catalytic activity">
    <reaction evidence="1">
        <text>L-glutamyl-tRNA(Gln) + L-glutamine + ATP + H2O = L-glutaminyl-tRNA(Gln) + L-glutamate + ADP + phosphate + H(+)</text>
        <dbReference type="Rhea" id="RHEA:17521"/>
        <dbReference type="Rhea" id="RHEA-COMP:9681"/>
        <dbReference type="Rhea" id="RHEA-COMP:9684"/>
        <dbReference type="ChEBI" id="CHEBI:15377"/>
        <dbReference type="ChEBI" id="CHEBI:15378"/>
        <dbReference type="ChEBI" id="CHEBI:29985"/>
        <dbReference type="ChEBI" id="CHEBI:30616"/>
        <dbReference type="ChEBI" id="CHEBI:43474"/>
        <dbReference type="ChEBI" id="CHEBI:58359"/>
        <dbReference type="ChEBI" id="CHEBI:78520"/>
        <dbReference type="ChEBI" id="CHEBI:78521"/>
        <dbReference type="ChEBI" id="CHEBI:456216"/>
    </reaction>
</comment>
<dbReference type="HAMAP" id="MF_00122">
    <property type="entry name" value="GatC"/>
    <property type="match status" value="1"/>
</dbReference>
<dbReference type="EMBL" id="CP014671">
    <property type="protein sequence ID" value="ANX04556.1"/>
    <property type="molecule type" value="Genomic_DNA"/>
</dbReference>
<gene>
    <name evidence="1" type="primary">gatC</name>
    <name evidence="2" type="ORF">PG2T_10480</name>
</gene>
<dbReference type="InterPro" id="IPR003837">
    <property type="entry name" value="GatC"/>
</dbReference>
<dbReference type="RefSeq" id="WP_068804988.1">
    <property type="nucleotide sequence ID" value="NZ_CP014671.1"/>
</dbReference>
<dbReference type="GO" id="GO:0006450">
    <property type="term" value="P:regulation of translational fidelity"/>
    <property type="evidence" value="ECO:0007669"/>
    <property type="project" value="InterPro"/>
</dbReference>
<reference evidence="3" key="1">
    <citation type="submission" date="2016-03" db="EMBL/GenBank/DDBJ databases">
        <title>Complete genome sequence of Solimmundus cernigliae, representing a novel lineage of polycyclic aromatic hydrocarbon degraders within the Gammaproteobacteria.</title>
        <authorList>
            <person name="Singleton D.R."/>
            <person name="Dickey A.N."/>
            <person name="Scholl E.H."/>
            <person name="Wright F.A."/>
            <person name="Aitken M.D."/>
        </authorList>
    </citation>
    <scope>NUCLEOTIDE SEQUENCE [LARGE SCALE GENOMIC DNA]</scope>
    <source>
        <strain evidence="3">TR3.2</strain>
    </source>
</reference>
<keyword evidence="1" id="KW-0547">Nucleotide-binding</keyword>
<dbReference type="GO" id="GO:0016740">
    <property type="term" value="F:transferase activity"/>
    <property type="evidence" value="ECO:0007669"/>
    <property type="project" value="UniProtKB-KW"/>
</dbReference>
<keyword evidence="3" id="KW-1185">Reference proteome</keyword>
<dbReference type="GO" id="GO:0050566">
    <property type="term" value="F:asparaginyl-tRNA synthase (glutamine-hydrolyzing) activity"/>
    <property type="evidence" value="ECO:0007669"/>
    <property type="project" value="RHEA"/>
</dbReference>
<dbReference type="NCBIfam" id="TIGR00135">
    <property type="entry name" value="gatC"/>
    <property type="match status" value="1"/>
</dbReference>
<dbReference type="AlphaFoldDB" id="A0A1B1YUZ7"/>
<evidence type="ECO:0000313" key="3">
    <source>
        <dbReference type="Proteomes" id="UP000092952"/>
    </source>
</evidence>
<accession>A0A1B1YUZ7</accession>
<dbReference type="PANTHER" id="PTHR15004:SF0">
    <property type="entry name" value="GLUTAMYL-TRNA(GLN) AMIDOTRANSFERASE SUBUNIT C, MITOCHONDRIAL"/>
    <property type="match status" value="1"/>
</dbReference>
<dbReference type="InParanoid" id="A0A1B1YUZ7"/>
<dbReference type="OrthoDB" id="9794326at2"/>
<dbReference type="SUPFAM" id="SSF141000">
    <property type="entry name" value="Glu-tRNAGln amidotransferase C subunit"/>
    <property type="match status" value="1"/>
</dbReference>
<keyword evidence="2" id="KW-0808">Transferase</keyword>
<name>A0A1B1YUZ7_9GAMM</name>
<dbReference type="GO" id="GO:0070681">
    <property type="term" value="P:glutaminyl-tRNAGln biosynthesis via transamidation"/>
    <property type="evidence" value="ECO:0007669"/>
    <property type="project" value="TreeGrafter"/>
</dbReference>
<protein>
    <recommendedName>
        <fullName evidence="1">Aspartyl/glutamyl-tRNA(Asn/Gln) amidotransferase subunit C</fullName>
        <shortName evidence="1">Asp/Glu-ADT subunit C</shortName>
        <ecNumber evidence="1">6.3.5.-</ecNumber>
    </recommendedName>
</protein>
<dbReference type="STRING" id="1810504.PG2T_10480"/>
<keyword evidence="1" id="KW-0648">Protein biosynthesis</keyword>
<dbReference type="Pfam" id="PF02686">
    <property type="entry name" value="GatC"/>
    <property type="match status" value="1"/>
</dbReference>
<dbReference type="EC" id="6.3.5.-" evidence="1"/>
<sequence>MSISSDEVRKVAHLARIEVSADQLTTYAAELSTILELVTQLDGADTAQVPPLAHPIDASQRLRADTVAETDQRRRFQAIAPAVQDGLYLVPKVIE</sequence>
<dbReference type="InterPro" id="IPR036113">
    <property type="entry name" value="Asp/Glu-ADT_sf_sub_c"/>
</dbReference>
<evidence type="ECO:0000313" key="2">
    <source>
        <dbReference type="EMBL" id="ANX04556.1"/>
    </source>
</evidence>
<dbReference type="GO" id="GO:0050567">
    <property type="term" value="F:glutaminyl-tRNA synthase (glutamine-hydrolyzing) activity"/>
    <property type="evidence" value="ECO:0007669"/>
    <property type="project" value="UniProtKB-UniRule"/>
</dbReference>
<comment type="subunit">
    <text evidence="1">Heterotrimer of A, B and C subunits.</text>
</comment>
<keyword evidence="1" id="KW-0067">ATP-binding</keyword>
<comment type="similarity">
    <text evidence="1">Belongs to the GatC family.</text>
</comment>
<dbReference type="Gene3D" id="1.10.20.60">
    <property type="entry name" value="Glu-tRNAGln amidotransferase C subunit, N-terminal domain"/>
    <property type="match status" value="1"/>
</dbReference>
<dbReference type="Proteomes" id="UP000092952">
    <property type="component" value="Chromosome"/>
</dbReference>
<keyword evidence="1" id="KW-0436">Ligase</keyword>
<evidence type="ECO:0000256" key="1">
    <source>
        <dbReference type="HAMAP-Rule" id="MF_00122"/>
    </source>
</evidence>
<comment type="catalytic activity">
    <reaction evidence="1">
        <text>L-aspartyl-tRNA(Asn) + L-glutamine + ATP + H2O = L-asparaginyl-tRNA(Asn) + L-glutamate + ADP + phosphate + 2 H(+)</text>
        <dbReference type="Rhea" id="RHEA:14513"/>
        <dbReference type="Rhea" id="RHEA-COMP:9674"/>
        <dbReference type="Rhea" id="RHEA-COMP:9677"/>
        <dbReference type="ChEBI" id="CHEBI:15377"/>
        <dbReference type="ChEBI" id="CHEBI:15378"/>
        <dbReference type="ChEBI" id="CHEBI:29985"/>
        <dbReference type="ChEBI" id="CHEBI:30616"/>
        <dbReference type="ChEBI" id="CHEBI:43474"/>
        <dbReference type="ChEBI" id="CHEBI:58359"/>
        <dbReference type="ChEBI" id="CHEBI:78515"/>
        <dbReference type="ChEBI" id="CHEBI:78516"/>
        <dbReference type="ChEBI" id="CHEBI:456216"/>
    </reaction>
</comment>
<organism evidence="2 3">
    <name type="scientific">Immundisolibacter cernigliae</name>
    <dbReference type="NCBI Taxonomy" id="1810504"/>
    <lineage>
        <taxon>Bacteria</taxon>
        <taxon>Pseudomonadati</taxon>
        <taxon>Pseudomonadota</taxon>
        <taxon>Gammaproteobacteria</taxon>
        <taxon>Immundisolibacterales</taxon>
        <taxon>Immundisolibacteraceae</taxon>
        <taxon>Immundisolibacter</taxon>
    </lineage>
</organism>
<comment type="function">
    <text evidence="1">Allows the formation of correctly charged Asn-tRNA(Asn) or Gln-tRNA(Gln) through the transamidation of misacylated Asp-tRNA(Asn) or Glu-tRNA(Gln) in organisms which lack either or both of asparaginyl-tRNA or glutaminyl-tRNA synthetases. The reaction takes place in the presence of glutamine and ATP through an activated phospho-Asp-tRNA(Asn) or phospho-Glu-tRNA(Gln).</text>
</comment>